<keyword evidence="2" id="KW-1185">Reference proteome</keyword>
<proteinExistence type="predicted"/>
<accession>A0AAW2G9U0</accession>
<evidence type="ECO:0000313" key="2">
    <source>
        <dbReference type="Proteomes" id="UP001430953"/>
    </source>
</evidence>
<comment type="caution">
    <text evidence="1">The sequence shown here is derived from an EMBL/GenBank/DDBJ whole genome shotgun (WGS) entry which is preliminary data.</text>
</comment>
<reference evidence="1 2" key="1">
    <citation type="submission" date="2023-03" db="EMBL/GenBank/DDBJ databases">
        <title>High recombination rates correlate with genetic variation in Cardiocondyla obscurior ants.</title>
        <authorList>
            <person name="Errbii M."/>
        </authorList>
    </citation>
    <scope>NUCLEOTIDE SEQUENCE [LARGE SCALE GENOMIC DNA]</scope>
    <source>
        <strain evidence="1">Alpha-2009</strain>
        <tissue evidence="1">Whole body</tissue>
    </source>
</reference>
<dbReference type="EMBL" id="JADYXP020000005">
    <property type="protein sequence ID" value="KAL0124112.1"/>
    <property type="molecule type" value="Genomic_DNA"/>
</dbReference>
<organism evidence="1 2">
    <name type="scientific">Cardiocondyla obscurior</name>
    <dbReference type="NCBI Taxonomy" id="286306"/>
    <lineage>
        <taxon>Eukaryota</taxon>
        <taxon>Metazoa</taxon>
        <taxon>Ecdysozoa</taxon>
        <taxon>Arthropoda</taxon>
        <taxon>Hexapoda</taxon>
        <taxon>Insecta</taxon>
        <taxon>Pterygota</taxon>
        <taxon>Neoptera</taxon>
        <taxon>Endopterygota</taxon>
        <taxon>Hymenoptera</taxon>
        <taxon>Apocrita</taxon>
        <taxon>Aculeata</taxon>
        <taxon>Formicoidea</taxon>
        <taxon>Formicidae</taxon>
        <taxon>Myrmicinae</taxon>
        <taxon>Cardiocondyla</taxon>
    </lineage>
</organism>
<evidence type="ECO:0000313" key="1">
    <source>
        <dbReference type="EMBL" id="KAL0124112.1"/>
    </source>
</evidence>
<dbReference type="AlphaFoldDB" id="A0AAW2G9U0"/>
<protein>
    <submittedName>
        <fullName evidence="1">Uncharacterized protein</fullName>
    </submittedName>
</protein>
<sequence>MQFRIIKLVSSPNVQHFEKIVKVRSFKDQCSIIIIMFKCNIKEVDPLAEDDSISLPELNFQDPTSSPVPSIEFLEEQEKPRAIIDLFLELLRRICTLWTDPIPEGAFTIGSDHFNPEEIRRQASRSSPNENIIIYYPEVETPFLAPMRLLDLAFARTTVRINEIEEITLD</sequence>
<dbReference type="Proteomes" id="UP001430953">
    <property type="component" value="Unassembled WGS sequence"/>
</dbReference>
<name>A0AAW2G9U0_9HYME</name>
<gene>
    <name evidence="1" type="ORF">PUN28_006130</name>
</gene>